<evidence type="ECO:0000256" key="3">
    <source>
        <dbReference type="ARBA" id="ARBA00022679"/>
    </source>
</evidence>
<keyword evidence="10" id="KW-1185">Reference proteome</keyword>
<keyword evidence="5 7" id="KW-0573">Peptidoglycan synthesis</keyword>
<evidence type="ECO:0000256" key="2">
    <source>
        <dbReference type="ARBA" id="ARBA00005992"/>
    </source>
</evidence>
<evidence type="ECO:0000259" key="8">
    <source>
        <dbReference type="PROSITE" id="PS52029"/>
    </source>
</evidence>
<reference evidence="9 10" key="1">
    <citation type="submission" date="2020-01" db="EMBL/GenBank/DDBJ databases">
        <authorList>
            <person name="Kim M.K."/>
        </authorList>
    </citation>
    <scope>NUCLEOTIDE SEQUENCE [LARGE SCALE GENOMIC DNA]</scope>
    <source>
        <strain evidence="9 10">172606-1</strain>
    </source>
</reference>
<dbReference type="PANTHER" id="PTHR41533">
    <property type="entry name" value="L,D-TRANSPEPTIDASE HI_1667-RELATED"/>
    <property type="match status" value="1"/>
</dbReference>
<dbReference type="SUPFAM" id="SSF141523">
    <property type="entry name" value="L,D-transpeptidase catalytic domain-like"/>
    <property type="match status" value="1"/>
</dbReference>
<dbReference type="InterPro" id="IPR036366">
    <property type="entry name" value="PGBDSf"/>
</dbReference>
<keyword evidence="3" id="KW-0808">Transferase</keyword>
<dbReference type="Gene3D" id="1.10.101.10">
    <property type="entry name" value="PGBD-like superfamily/PGBD"/>
    <property type="match status" value="1"/>
</dbReference>
<sequence>MPSPSTVRNSLVILLFLGIVLSQCQKKQDQPEQTPASSQTQTTPIQQELTLDTAKVAQYIQQQVENLLIGEKVILSGDSVFSRKVLPQLYQNRSFRPAWLDTAYAATLLKAIASADQEGLMKEEYHYTALTSLKKQLDQQETDSASILAQFDILLTDGILKYGNHLLNGKILPKDYISTWNYKERMVGDTIVDAFQKAMHARTIVKELDNLKPDMRIYTFFKEKLVQFHTLAQGDTLPNIPEVTTSIRPKTSQPAIALIKDRLRFWGYLPARTDTAREYYDDSLLVAVKQFQAMHALEADGVIGKTTIREMNTPVKDRIDQIRINLERLRWVASSLSDRYMIVNIAAFELYLFEQRKLLWSTNVMTGAVTTSTPIFKSQISYLVFNPTWTVPTSIVNSSIIPGIKRDASYLAKNHYTLVSYSGKTVSAESINRSTISARNFPYSVVQTPGSHNALGKVKFMFPNQYAIYLHDTPSKHLFTKTDRAFSHGCIRVQDPLKLAQILLADTLNWSAGKIQQVVGEGTTKTVFLKNKLDIMIMYWTTGMDASGYIKFYKDIYKRDPELLKALNQFT</sequence>
<keyword evidence="4 7" id="KW-0133">Cell shape</keyword>
<dbReference type="GO" id="GO:0008360">
    <property type="term" value="P:regulation of cell shape"/>
    <property type="evidence" value="ECO:0007669"/>
    <property type="project" value="UniProtKB-UniRule"/>
</dbReference>
<dbReference type="UniPathway" id="UPA00219"/>
<dbReference type="RefSeq" id="WP_162445711.1">
    <property type="nucleotide sequence ID" value="NZ_CP048222.1"/>
</dbReference>
<dbReference type="Pfam" id="PF01471">
    <property type="entry name" value="PG_binding_1"/>
    <property type="match status" value="1"/>
</dbReference>
<feature type="active site" description="Proton donor/acceptor" evidence="7">
    <location>
        <position position="471"/>
    </location>
</feature>
<dbReference type="AlphaFoldDB" id="A0A6C0GP74"/>
<dbReference type="GO" id="GO:0009252">
    <property type="term" value="P:peptidoglycan biosynthetic process"/>
    <property type="evidence" value="ECO:0007669"/>
    <property type="project" value="UniProtKB-UniPathway"/>
</dbReference>
<keyword evidence="6 7" id="KW-0961">Cell wall biogenesis/degradation</keyword>
<dbReference type="SUPFAM" id="SSF47090">
    <property type="entry name" value="PGBD-like"/>
    <property type="match status" value="1"/>
</dbReference>
<dbReference type="InterPro" id="IPR038063">
    <property type="entry name" value="Transpep_catalytic_dom"/>
</dbReference>
<evidence type="ECO:0000313" key="10">
    <source>
        <dbReference type="Proteomes" id="UP000480178"/>
    </source>
</evidence>
<dbReference type="GO" id="GO:0004180">
    <property type="term" value="F:carboxypeptidase activity"/>
    <property type="evidence" value="ECO:0007669"/>
    <property type="project" value="UniProtKB-ARBA"/>
</dbReference>
<evidence type="ECO:0000256" key="4">
    <source>
        <dbReference type="ARBA" id="ARBA00022960"/>
    </source>
</evidence>
<dbReference type="GO" id="GO:0016740">
    <property type="term" value="F:transferase activity"/>
    <property type="evidence" value="ECO:0007669"/>
    <property type="project" value="UniProtKB-KW"/>
</dbReference>
<evidence type="ECO:0000313" key="9">
    <source>
        <dbReference type="EMBL" id="QHT69727.1"/>
    </source>
</evidence>
<dbReference type="CDD" id="cd16913">
    <property type="entry name" value="YkuD_like"/>
    <property type="match status" value="1"/>
</dbReference>
<name>A0A6C0GP74_9BACT</name>
<evidence type="ECO:0000256" key="1">
    <source>
        <dbReference type="ARBA" id="ARBA00004752"/>
    </source>
</evidence>
<protein>
    <submittedName>
        <fullName evidence="9">L,D-transpeptidase family protein</fullName>
    </submittedName>
</protein>
<accession>A0A6C0GP74</accession>
<comment type="similarity">
    <text evidence="2">Belongs to the YkuD family.</text>
</comment>
<dbReference type="Proteomes" id="UP000480178">
    <property type="component" value="Chromosome"/>
</dbReference>
<dbReference type="InterPro" id="IPR052905">
    <property type="entry name" value="LD-transpeptidase_YkuD-like"/>
</dbReference>
<feature type="active site" description="Nucleophile" evidence="7">
    <location>
        <position position="490"/>
    </location>
</feature>
<dbReference type="InterPro" id="IPR045380">
    <property type="entry name" value="LD_TPept_scaffold_dom"/>
</dbReference>
<dbReference type="InterPro" id="IPR002477">
    <property type="entry name" value="Peptidoglycan-bd-like"/>
</dbReference>
<organism evidence="9 10">
    <name type="scientific">Rhodocytophaga rosea</name>
    <dbReference type="NCBI Taxonomy" id="2704465"/>
    <lineage>
        <taxon>Bacteria</taxon>
        <taxon>Pseudomonadati</taxon>
        <taxon>Bacteroidota</taxon>
        <taxon>Cytophagia</taxon>
        <taxon>Cytophagales</taxon>
        <taxon>Rhodocytophagaceae</taxon>
        <taxon>Rhodocytophaga</taxon>
    </lineage>
</organism>
<dbReference type="Pfam" id="PF20142">
    <property type="entry name" value="Scaffold"/>
    <property type="match status" value="1"/>
</dbReference>
<evidence type="ECO:0000256" key="6">
    <source>
        <dbReference type="ARBA" id="ARBA00023316"/>
    </source>
</evidence>
<dbReference type="EMBL" id="CP048222">
    <property type="protein sequence ID" value="QHT69727.1"/>
    <property type="molecule type" value="Genomic_DNA"/>
</dbReference>
<dbReference type="KEGG" id="rhoz:GXP67_25310"/>
<dbReference type="Pfam" id="PF03734">
    <property type="entry name" value="YkuD"/>
    <property type="match status" value="1"/>
</dbReference>
<dbReference type="PANTHER" id="PTHR41533:SF2">
    <property type="entry name" value="BLR7131 PROTEIN"/>
    <property type="match status" value="1"/>
</dbReference>
<feature type="domain" description="L,D-TPase catalytic" evidence="8">
    <location>
        <begin position="339"/>
        <end position="528"/>
    </location>
</feature>
<dbReference type="GO" id="GO:0071555">
    <property type="term" value="P:cell wall organization"/>
    <property type="evidence" value="ECO:0007669"/>
    <property type="project" value="UniProtKB-UniRule"/>
</dbReference>
<evidence type="ECO:0000256" key="7">
    <source>
        <dbReference type="PROSITE-ProRule" id="PRU01373"/>
    </source>
</evidence>
<dbReference type="InterPro" id="IPR036365">
    <property type="entry name" value="PGBD-like_sf"/>
</dbReference>
<dbReference type="InterPro" id="IPR005490">
    <property type="entry name" value="LD_TPept_cat_dom"/>
</dbReference>
<proteinExistence type="inferred from homology"/>
<dbReference type="PROSITE" id="PS52029">
    <property type="entry name" value="LD_TPASE"/>
    <property type="match status" value="1"/>
</dbReference>
<comment type="pathway">
    <text evidence="1 7">Cell wall biogenesis; peptidoglycan biosynthesis.</text>
</comment>
<dbReference type="Gene3D" id="2.40.440.10">
    <property type="entry name" value="L,D-transpeptidase catalytic domain-like"/>
    <property type="match status" value="1"/>
</dbReference>
<gene>
    <name evidence="9" type="ORF">GXP67_25310</name>
</gene>
<evidence type="ECO:0000256" key="5">
    <source>
        <dbReference type="ARBA" id="ARBA00022984"/>
    </source>
</evidence>